<dbReference type="EMBL" id="CM039170">
    <property type="protein sequence ID" value="KAH9799462.1"/>
    <property type="molecule type" value="Genomic_DNA"/>
</dbReference>
<evidence type="ECO:0000313" key="2">
    <source>
        <dbReference type="Proteomes" id="UP000829398"/>
    </source>
</evidence>
<dbReference type="Proteomes" id="UP000829398">
    <property type="component" value="Chromosome 1"/>
</dbReference>
<organism evidence="1 2">
    <name type="scientific">Citrus sinensis</name>
    <name type="common">Sweet orange</name>
    <name type="synonym">Citrus aurantium var. sinensis</name>
    <dbReference type="NCBI Taxonomy" id="2711"/>
    <lineage>
        <taxon>Eukaryota</taxon>
        <taxon>Viridiplantae</taxon>
        <taxon>Streptophyta</taxon>
        <taxon>Embryophyta</taxon>
        <taxon>Tracheophyta</taxon>
        <taxon>Spermatophyta</taxon>
        <taxon>Magnoliopsida</taxon>
        <taxon>eudicotyledons</taxon>
        <taxon>Gunneridae</taxon>
        <taxon>Pentapetalae</taxon>
        <taxon>rosids</taxon>
        <taxon>malvids</taxon>
        <taxon>Sapindales</taxon>
        <taxon>Rutaceae</taxon>
        <taxon>Aurantioideae</taxon>
        <taxon>Citrus</taxon>
    </lineage>
</organism>
<accession>A0ACB8NNJ8</accession>
<evidence type="ECO:0000313" key="1">
    <source>
        <dbReference type="EMBL" id="KAH9799462.1"/>
    </source>
</evidence>
<keyword evidence="2" id="KW-1185">Reference proteome</keyword>
<gene>
    <name evidence="1" type="ORF">KPL71_000355</name>
</gene>
<protein>
    <submittedName>
        <fullName evidence="1">Uncharacterized protein</fullName>
    </submittedName>
</protein>
<sequence length="108" mass="12483">MGLKMWRKSGGGCGSAGEAIKLGRCYSQHQSKEFNSRWRTIWRKITRGEKKKVHQSPVTFQGHYDPDTYSQNFDQGTGSMEPDNLYRSFSARYARSSRYSHDHFNLLG</sequence>
<reference evidence="2" key="1">
    <citation type="journal article" date="2023" name="Hortic. Res.">
        <title>A chromosome-level phased genome enabling allele-level studies in sweet orange: a case study on citrus Huanglongbing tolerance.</title>
        <authorList>
            <person name="Wu B."/>
            <person name="Yu Q."/>
            <person name="Deng Z."/>
            <person name="Duan Y."/>
            <person name="Luo F."/>
            <person name="Gmitter F. Jr."/>
        </authorList>
    </citation>
    <scope>NUCLEOTIDE SEQUENCE [LARGE SCALE GENOMIC DNA]</scope>
    <source>
        <strain evidence="2">cv. Valencia</strain>
    </source>
</reference>
<comment type="caution">
    <text evidence="1">The sequence shown here is derived from an EMBL/GenBank/DDBJ whole genome shotgun (WGS) entry which is preliminary data.</text>
</comment>
<name>A0ACB8NNJ8_CITSI</name>
<proteinExistence type="predicted"/>